<dbReference type="AlphaFoldDB" id="A0A540NN95"/>
<name>A0A540NN95_MALBA</name>
<evidence type="ECO:0000256" key="1">
    <source>
        <dbReference type="SAM" id="MobiDB-lite"/>
    </source>
</evidence>
<accession>A0A540NN95</accession>
<reference evidence="2 3" key="1">
    <citation type="journal article" date="2019" name="G3 (Bethesda)">
        <title>Sequencing of a Wild Apple (Malus baccata) Genome Unravels the Differences Between Cultivated and Wild Apple Species Regarding Disease Resistance and Cold Tolerance.</title>
        <authorList>
            <person name="Chen X."/>
        </authorList>
    </citation>
    <scope>NUCLEOTIDE SEQUENCE [LARGE SCALE GENOMIC DNA]</scope>
    <source>
        <strain evidence="3">cv. Shandingzi</strain>
        <tissue evidence="2">Leaves</tissue>
    </source>
</reference>
<feature type="compositionally biased region" description="Basic residues" evidence="1">
    <location>
        <begin position="215"/>
        <end position="230"/>
    </location>
</feature>
<evidence type="ECO:0000313" key="2">
    <source>
        <dbReference type="EMBL" id="TQE12508.1"/>
    </source>
</evidence>
<sequence>MAQGFPFRHFPVIDGGRLVTSNDLHPLQLLDLPLNLRLRHHRFFIVAIPRKSGVNEPLALGLGLPGAEASGSVAVKREKKELEPGRLSGSAVESAVLDHHVVEVFVVGDRYENVEIFAGKLVLEVNGVIRGVAEGGKLRDENKKLDIAIDNEDFGVTADVGKLVVMGAGLDFAVVAAHELDFVVGGYERAFGSLAKGCRSQFHGSEGKSRGSPASRHRSAPHHFAKPWTT</sequence>
<protein>
    <submittedName>
        <fullName evidence="2">Uncharacterized protein</fullName>
    </submittedName>
</protein>
<organism evidence="2 3">
    <name type="scientific">Malus baccata</name>
    <name type="common">Siberian crab apple</name>
    <name type="synonym">Pyrus baccata</name>
    <dbReference type="NCBI Taxonomy" id="106549"/>
    <lineage>
        <taxon>Eukaryota</taxon>
        <taxon>Viridiplantae</taxon>
        <taxon>Streptophyta</taxon>
        <taxon>Embryophyta</taxon>
        <taxon>Tracheophyta</taxon>
        <taxon>Spermatophyta</taxon>
        <taxon>Magnoliopsida</taxon>
        <taxon>eudicotyledons</taxon>
        <taxon>Gunneridae</taxon>
        <taxon>Pentapetalae</taxon>
        <taxon>rosids</taxon>
        <taxon>fabids</taxon>
        <taxon>Rosales</taxon>
        <taxon>Rosaceae</taxon>
        <taxon>Amygdaloideae</taxon>
        <taxon>Maleae</taxon>
        <taxon>Malus</taxon>
    </lineage>
</organism>
<dbReference type="EMBL" id="VIEB01000019">
    <property type="protein sequence ID" value="TQE12508.1"/>
    <property type="molecule type" value="Genomic_DNA"/>
</dbReference>
<proteinExistence type="predicted"/>
<feature type="region of interest" description="Disordered" evidence="1">
    <location>
        <begin position="202"/>
        <end position="230"/>
    </location>
</feature>
<gene>
    <name evidence="2" type="ORF">C1H46_001899</name>
</gene>
<comment type="caution">
    <text evidence="2">The sequence shown here is derived from an EMBL/GenBank/DDBJ whole genome shotgun (WGS) entry which is preliminary data.</text>
</comment>
<evidence type="ECO:0000313" key="3">
    <source>
        <dbReference type="Proteomes" id="UP000315295"/>
    </source>
</evidence>
<dbReference type="Proteomes" id="UP000315295">
    <property type="component" value="Unassembled WGS sequence"/>
</dbReference>
<keyword evidence="3" id="KW-1185">Reference proteome</keyword>